<proteinExistence type="predicted"/>
<keyword evidence="5" id="KW-0539">Nucleus</keyword>
<dbReference type="InterPro" id="IPR011990">
    <property type="entry name" value="TPR-like_helical_dom_sf"/>
</dbReference>
<dbReference type="InterPro" id="IPR044961">
    <property type="entry name" value="MS5/SDI1"/>
</dbReference>
<evidence type="ECO:0000256" key="2">
    <source>
        <dbReference type="ARBA" id="ARBA00022737"/>
    </source>
</evidence>
<name>A0A9D5B7K6_PEA</name>
<dbReference type="PANTHER" id="PTHR36326">
    <property type="entry name" value="PROTEIN POLLENLESS 3-LIKE 2"/>
    <property type="match status" value="1"/>
</dbReference>
<keyword evidence="7" id="KW-1185">Reference proteome</keyword>
<dbReference type="Gramene" id="Psat02G0432700-T1">
    <property type="protein sequence ID" value="KAI5438547.1"/>
    <property type="gene ID" value="KIW84_024327"/>
</dbReference>
<evidence type="ECO:0000256" key="5">
    <source>
        <dbReference type="ARBA" id="ARBA00023242"/>
    </source>
</evidence>
<evidence type="ECO:0000256" key="3">
    <source>
        <dbReference type="ARBA" id="ARBA00022803"/>
    </source>
</evidence>
<evidence type="ECO:0000256" key="4">
    <source>
        <dbReference type="ARBA" id="ARBA00023054"/>
    </source>
</evidence>
<dbReference type="PANTHER" id="PTHR36326:SF11">
    <property type="entry name" value="MALE STERILITY MS5 FAMILY PROTEIN"/>
    <property type="match status" value="1"/>
</dbReference>
<dbReference type="GO" id="GO:0005634">
    <property type="term" value="C:nucleus"/>
    <property type="evidence" value="ECO:0007669"/>
    <property type="project" value="UniProtKB-SubCell"/>
</dbReference>
<dbReference type="Proteomes" id="UP001058974">
    <property type="component" value="Chromosome 2"/>
</dbReference>
<reference evidence="6 7" key="1">
    <citation type="journal article" date="2022" name="Nat. Genet.">
        <title>Improved pea reference genome and pan-genome highlight genomic features and evolutionary characteristics.</title>
        <authorList>
            <person name="Yang T."/>
            <person name="Liu R."/>
            <person name="Luo Y."/>
            <person name="Hu S."/>
            <person name="Wang D."/>
            <person name="Wang C."/>
            <person name="Pandey M.K."/>
            <person name="Ge S."/>
            <person name="Xu Q."/>
            <person name="Li N."/>
            <person name="Li G."/>
            <person name="Huang Y."/>
            <person name="Saxena R.K."/>
            <person name="Ji Y."/>
            <person name="Li M."/>
            <person name="Yan X."/>
            <person name="He Y."/>
            <person name="Liu Y."/>
            <person name="Wang X."/>
            <person name="Xiang C."/>
            <person name="Varshney R.K."/>
            <person name="Ding H."/>
            <person name="Gao S."/>
            <person name="Zong X."/>
        </authorList>
    </citation>
    <scope>NUCLEOTIDE SEQUENCE [LARGE SCALE GENOMIC DNA]</scope>
    <source>
        <strain evidence="6 7">cv. Zhongwan 6</strain>
    </source>
</reference>
<keyword evidence="2" id="KW-0677">Repeat</keyword>
<comment type="subcellular location">
    <subcellularLocation>
        <location evidence="1">Nucleus</location>
    </subcellularLocation>
</comment>
<accession>A0A9D5B7K6</accession>
<keyword evidence="4" id="KW-0175">Coiled coil</keyword>
<feature type="non-terminal residue" evidence="6">
    <location>
        <position position="150"/>
    </location>
</feature>
<dbReference type="AlphaFoldDB" id="A0A9D5B7K6"/>
<evidence type="ECO:0000313" key="6">
    <source>
        <dbReference type="EMBL" id="KAI5438547.1"/>
    </source>
</evidence>
<evidence type="ECO:0000313" key="7">
    <source>
        <dbReference type="Proteomes" id="UP001058974"/>
    </source>
</evidence>
<dbReference type="EMBL" id="JAMSHJ010000002">
    <property type="protein sequence ID" value="KAI5438547.1"/>
    <property type="molecule type" value="Genomic_DNA"/>
</dbReference>
<sequence length="150" mass="17139">QKCGIVEEQIDLSKRKLKLIYQGDDFNGRTTNNSCSKLIYQGNDFNGKTTNTSRSNGKKFQISINQETARLLGNMGWTYMQKTNYIMAEVIFKEAQVLDADVKKALNLALCLIRQSRYEEAYLIIEEVLQGKLQGSDEIKFINKAEELLT</sequence>
<feature type="non-terminal residue" evidence="6">
    <location>
        <position position="1"/>
    </location>
</feature>
<evidence type="ECO:0000256" key="1">
    <source>
        <dbReference type="ARBA" id="ARBA00004123"/>
    </source>
</evidence>
<gene>
    <name evidence="6" type="ORF">KIW84_024327</name>
</gene>
<dbReference type="SUPFAM" id="SSF48452">
    <property type="entry name" value="TPR-like"/>
    <property type="match status" value="1"/>
</dbReference>
<comment type="caution">
    <text evidence="6">The sequence shown here is derived from an EMBL/GenBank/DDBJ whole genome shotgun (WGS) entry which is preliminary data.</text>
</comment>
<protein>
    <submittedName>
        <fullName evidence="6">Uncharacterized protein</fullName>
    </submittedName>
</protein>
<organism evidence="6 7">
    <name type="scientific">Pisum sativum</name>
    <name type="common">Garden pea</name>
    <name type="synonym">Lathyrus oleraceus</name>
    <dbReference type="NCBI Taxonomy" id="3888"/>
    <lineage>
        <taxon>Eukaryota</taxon>
        <taxon>Viridiplantae</taxon>
        <taxon>Streptophyta</taxon>
        <taxon>Embryophyta</taxon>
        <taxon>Tracheophyta</taxon>
        <taxon>Spermatophyta</taxon>
        <taxon>Magnoliopsida</taxon>
        <taxon>eudicotyledons</taxon>
        <taxon>Gunneridae</taxon>
        <taxon>Pentapetalae</taxon>
        <taxon>rosids</taxon>
        <taxon>fabids</taxon>
        <taxon>Fabales</taxon>
        <taxon>Fabaceae</taxon>
        <taxon>Papilionoideae</taxon>
        <taxon>50 kb inversion clade</taxon>
        <taxon>NPAAA clade</taxon>
        <taxon>Hologalegina</taxon>
        <taxon>IRL clade</taxon>
        <taxon>Fabeae</taxon>
        <taxon>Lathyrus</taxon>
    </lineage>
</organism>
<keyword evidence="3" id="KW-0802">TPR repeat</keyword>
<dbReference type="Gene3D" id="1.25.40.10">
    <property type="entry name" value="Tetratricopeptide repeat domain"/>
    <property type="match status" value="1"/>
</dbReference>